<gene>
    <name evidence="1" type="ORF">MM171A01633_0009</name>
</gene>
<dbReference type="EMBL" id="MT143601">
    <property type="protein sequence ID" value="QJA98696.1"/>
    <property type="molecule type" value="Genomic_DNA"/>
</dbReference>
<reference evidence="1" key="1">
    <citation type="submission" date="2020-03" db="EMBL/GenBank/DDBJ databases">
        <title>The deep terrestrial virosphere.</title>
        <authorList>
            <person name="Holmfeldt K."/>
            <person name="Nilsson E."/>
            <person name="Simone D."/>
            <person name="Lopez-Fernandez M."/>
            <person name="Wu X."/>
            <person name="de Brujin I."/>
            <person name="Lundin D."/>
            <person name="Andersson A."/>
            <person name="Bertilsson S."/>
            <person name="Dopson M."/>
        </authorList>
    </citation>
    <scope>NUCLEOTIDE SEQUENCE</scope>
    <source>
        <strain evidence="1">MM171A01633</strain>
    </source>
</reference>
<organism evidence="1">
    <name type="scientific">viral metagenome</name>
    <dbReference type="NCBI Taxonomy" id="1070528"/>
    <lineage>
        <taxon>unclassified sequences</taxon>
        <taxon>metagenomes</taxon>
        <taxon>organismal metagenomes</taxon>
    </lineage>
</organism>
<evidence type="ECO:0000313" key="1">
    <source>
        <dbReference type="EMBL" id="QJA98696.1"/>
    </source>
</evidence>
<accession>A0A6M3LTC4</accession>
<dbReference type="AlphaFoldDB" id="A0A6M3LTC4"/>
<sequence length="80" mass="9234">MKPTKAVYTMEAWERDITNRPPTSTGRPEKPTKYELRVLPPGAALRFSIEHEQEGDLKLTTAEGEQLMKSLMHYFNIEVK</sequence>
<protein>
    <submittedName>
        <fullName evidence="1">Uncharacterized protein</fullName>
    </submittedName>
</protein>
<name>A0A6M3LTC4_9ZZZZ</name>
<proteinExistence type="predicted"/>